<evidence type="ECO:0000313" key="1">
    <source>
        <dbReference type="EMBL" id="CAD0008357.1"/>
    </source>
</evidence>
<evidence type="ECO:0000313" key="2">
    <source>
        <dbReference type="Proteomes" id="UP000530060"/>
    </source>
</evidence>
<dbReference type="AlphaFoldDB" id="A0A6V6Z998"/>
<dbReference type="RefSeq" id="WP_180910368.1">
    <property type="nucleotide sequence ID" value="NZ_CAIJDP010000088.1"/>
</dbReference>
<dbReference type="Pfam" id="PF10884">
    <property type="entry name" value="DUF2683"/>
    <property type="match status" value="1"/>
</dbReference>
<reference evidence="1 2" key="1">
    <citation type="submission" date="2020-06" db="EMBL/GenBank/DDBJ databases">
        <authorList>
            <person name="Criscuolo A."/>
        </authorList>
    </citation>
    <scope>NUCLEOTIDE SEQUENCE [LARGE SCALE GENOMIC DNA]</scope>
    <source>
        <strain evidence="2">CIP 111411</strain>
    </source>
</reference>
<sequence length="83" mass="9415">MTTIKINEHTKSGKAFMAMFDAFFKGVEGIEIVETDDYVQVNEEPSIYTPEFVEKVKKAEENIKNGETTRLNPDDIWGSLGLK</sequence>
<organism evidence="1 2">
    <name type="scientific">Flavobacterium salmonis</name>
    <dbReference type="NCBI Taxonomy" id="2654844"/>
    <lineage>
        <taxon>Bacteria</taxon>
        <taxon>Pseudomonadati</taxon>
        <taxon>Bacteroidota</taxon>
        <taxon>Flavobacteriia</taxon>
        <taxon>Flavobacteriales</taxon>
        <taxon>Flavobacteriaceae</taxon>
        <taxon>Flavobacterium</taxon>
    </lineage>
</organism>
<name>A0A6V6Z998_9FLAO</name>
<accession>A0A6V6Z998</accession>
<comment type="caution">
    <text evidence="1">The sequence shown here is derived from an EMBL/GenBank/DDBJ whole genome shotgun (WGS) entry which is preliminary data.</text>
</comment>
<proteinExistence type="predicted"/>
<keyword evidence="2" id="KW-1185">Reference proteome</keyword>
<dbReference type="EMBL" id="CAIJDP010000088">
    <property type="protein sequence ID" value="CAD0008357.1"/>
    <property type="molecule type" value="Genomic_DNA"/>
</dbReference>
<gene>
    <name evidence="1" type="ORF">FLAT13_04332</name>
</gene>
<protein>
    <submittedName>
        <fullName evidence="1">Uncharacterized protein</fullName>
    </submittedName>
</protein>
<dbReference type="Proteomes" id="UP000530060">
    <property type="component" value="Unassembled WGS sequence"/>
</dbReference>
<dbReference type="InterPro" id="IPR020271">
    <property type="entry name" value="Uncharacterised_MJ1172"/>
</dbReference>